<dbReference type="EMBL" id="BMAW01114713">
    <property type="protein sequence ID" value="GFT63051.1"/>
    <property type="molecule type" value="Genomic_DNA"/>
</dbReference>
<sequence>MATRFRGNVRPPRRIFTQVVLTSLSILLPSARHTVREPVEKVFPCFFKIWYSVSPAIECVAAVSAQAVPMTPLIVTPRVANCFDGQDAD</sequence>
<keyword evidence="2" id="KW-1185">Reference proteome</keyword>
<name>A0A8X6PF10_NEPPI</name>
<accession>A0A8X6PF10</accession>
<organism evidence="1 2">
    <name type="scientific">Nephila pilipes</name>
    <name type="common">Giant wood spider</name>
    <name type="synonym">Nephila maculata</name>
    <dbReference type="NCBI Taxonomy" id="299642"/>
    <lineage>
        <taxon>Eukaryota</taxon>
        <taxon>Metazoa</taxon>
        <taxon>Ecdysozoa</taxon>
        <taxon>Arthropoda</taxon>
        <taxon>Chelicerata</taxon>
        <taxon>Arachnida</taxon>
        <taxon>Araneae</taxon>
        <taxon>Araneomorphae</taxon>
        <taxon>Entelegynae</taxon>
        <taxon>Araneoidea</taxon>
        <taxon>Nephilidae</taxon>
        <taxon>Nephila</taxon>
    </lineage>
</organism>
<protein>
    <submittedName>
        <fullName evidence="1">Uncharacterized protein</fullName>
    </submittedName>
</protein>
<proteinExistence type="predicted"/>
<evidence type="ECO:0000313" key="2">
    <source>
        <dbReference type="Proteomes" id="UP000887013"/>
    </source>
</evidence>
<gene>
    <name evidence="1" type="ORF">NPIL_685671</name>
</gene>
<reference evidence="1" key="1">
    <citation type="submission" date="2020-08" db="EMBL/GenBank/DDBJ databases">
        <title>Multicomponent nature underlies the extraordinary mechanical properties of spider dragline silk.</title>
        <authorList>
            <person name="Kono N."/>
            <person name="Nakamura H."/>
            <person name="Mori M."/>
            <person name="Yoshida Y."/>
            <person name="Ohtoshi R."/>
            <person name="Malay A.D."/>
            <person name="Moran D.A.P."/>
            <person name="Tomita M."/>
            <person name="Numata K."/>
            <person name="Arakawa K."/>
        </authorList>
    </citation>
    <scope>NUCLEOTIDE SEQUENCE</scope>
</reference>
<dbReference type="Proteomes" id="UP000887013">
    <property type="component" value="Unassembled WGS sequence"/>
</dbReference>
<dbReference type="AlphaFoldDB" id="A0A8X6PF10"/>
<evidence type="ECO:0000313" key="1">
    <source>
        <dbReference type="EMBL" id="GFT63051.1"/>
    </source>
</evidence>
<comment type="caution">
    <text evidence="1">The sequence shown here is derived from an EMBL/GenBank/DDBJ whole genome shotgun (WGS) entry which is preliminary data.</text>
</comment>